<dbReference type="InterPro" id="IPR009057">
    <property type="entry name" value="Homeodomain-like_sf"/>
</dbReference>
<dbReference type="SMART" id="SM00342">
    <property type="entry name" value="HTH_ARAC"/>
    <property type="match status" value="1"/>
</dbReference>
<dbReference type="Pfam" id="PF00072">
    <property type="entry name" value="Response_reg"/>
    <property type="match status" value="1"/>
</dbReference>
<evidence type="ECO:0000313" key="9">
    <source>
        <dbReference type="EMBL" id="THF82334.1"/>
    </source>
</evidence>
<keyword evidence="7" id="KW-0804">Transcription</keyword>
<dbReference type="PRINTS" id="PR00032">
    <property type="entry name" value="HTHARAC"/>
</dbReference>
<evidence type="ECO:0000256" key="3">
    <source>
        <dbReference type="ARBA" id="ARBA00022553"/>
    </source>
</evidence>
<name>A0A4S4C539_9BACI</name>
<evidence type="ECO:0000256" key="1">
    <source>
        <dbReference type="ARBA" id="ARBA00004496"/>
    </source>
</evidence>
<dbReference type="OrthoDB" id="1699at2"/>
<organism evidence="9 10">
    <name type="scientific">Metabacillus sediminilitoris</name>
    <dbReference type="NCBI Taxonomy" id="2567941"/>
    <lineage>
        <taxon>Bacteria</taxon>
        <taxon>Bacillati</taxon>
        <taxon>Bacillota</taxon>
        <taxon>Bacilli</taxon>
        <taxon>Bacillales</taxon>
        <taxon>Bacillaceae</taxon>
        <taxon>Metabacillus</taxon>
    </lineage>
</organism>
<keyword evidence="6" id="KW-0238">DNA-binding</keyword>
<dbReference type="PANTHER" id="PTHR42713">
    <property type="entry name" value="HISTIDINE KINASE-RELATED"/>
    <property type="match status" value="1"/>
</dbReference>
<evidence type="ECO:0000256" key="6">
    <source>
        <dbReference type="ARBA" id="ARBA00023125"/>
    </source>
</evidence>
<evidence type="ECO:0000256" key="4">
    <source>
        <dbReference type="ARBA" id="ARBA00023012"/>
    </source>
</evidence>
<protein>
    <submittedName>
        <fullName evidence="9">Response regulator</fullName>
    </submittedName>
</protein>
<dbReference type="PROSITE" id="PS00041">
    <property type="entry name" value="HTH_ARAC_FAMILY_1"/>
    <property type="match status" value="1"/>
</dbReference>
<dbReference type="AlphaFoldDB" id="A0A4S4C539"/>
<evidence type="ECO:0000256" key="5">
    <source>
        <dbReference type="ARBA" id="ARBA00023015"/>
    </source>
</evidence>
<keyword evidence="4" id="KW-0902">Two-component regulatory system</keyword>
<dbReference type="SMART" id="SM00448">
    <property type="entry name" value="REC"/>
    <property type="match status" value="1"/>
</dbReference>
<dbReference type="SUPFAM" id="SSF46689">
    <property type="entry name" value="Homeodomain-like"/>
    <property type="match status" value="1"/>
</dbReference>
<dbReference type="CDD" id="cd17536">
    <property type="entry name" value="REC_YesN-like"/>
    <property type="match status" value="1"/>
</dbReference>
<comment type="subcellular location">
    <subcellularLocation>
        <location evidence="1">Cytoplasm</location>
    </subcellularLocation>
</comment>
<dbReference type="EMBL" id="SSNT01000002">
    <property type="protein sequence ID" value="THF82334.1"/>
    <property type="molecule type" value="Genomic_DNA"/>
</dbReference>
<dbReference type="GO" id="GO:0005737">
    <property type="term" value="C:cytoplasm"/>
    <property type="evidence" value="ECO:0007669"/>
    <property type="project" value="UniProtKB-SubCell"/>
</dbReference>
<proteinExistence type="predicted"/>
<dbReference type="InterPro" id="IPR001789">
    <property type="entry name" value="Sig_transdc_resp-reg_receiver"/>
</dbReference>
<keyword evidence="10" id="KW-1185">Reference proteome</keyword>
<dbReference type="RefSeq" id="WP_136351601.1">
    <property type="nucleotide sequence ID" value="NZ_CP046266.1"/>
</dbReference>
<dbReference type="GO" id="GO:0043565">
    <property type="term" value="F:sequence-specific DNA binding"/>
    <property type="evidence" value="ECO:0007669"/>
    <property type="project" value="InterPro"/>
</dbReference>
<evidence type="ECO:0000256" key="2">
    <source>
        <dbReference type="ARBA" id="ARBA00022490"/>
    </source>
</evidence>
<dbReference type="GO" id="GO:0003700">
    <property type="term" value="F:DNA-binding transcription factor activity"/>
    <property type="evidence" value="ECO:0007669"/>
    <property type="project" value="InterPro"/>
</dbReference>
<dbReference type="PANTHER" id="PTHR42713:SF3">
    <property type="entry name" value="TRANSCRIPTIONAL REGULATORY PROTEIN HPTR"/>
    <property type="match status" value="1"/>
</dbReference>
<gene>
    <name evidence="9" type="ORF">E6W99_02555</name>
</gene>
<sequence length="514" mass="59938">MYKLLIVDDEKIVIEGLKYAINWKDYHIEIVGTASNGKEALQKMIDTKPDIVLQDIRIPEINGLDLIKETKTLGLETVFIMISGYSEFEYAKRAIELEALDYLVKPIEVDEIIASVEKAICKIKKRNEEKRIDKTIKQYEDAMEEKQVLEYMLGNRNVQPEKIKDLKQFSCVVLEVRNMKLAEHDMEEKMNTLSLDIKKRLTERGIKCFPYNMNQSLTILVSFSQIYNISSFLDDLFHLVPIEMQSNVSAGISLTYSNLLKVNQAYKEAKESVKIGIYSDQRITYYGELENMNNTIGSPIITKIDQYFTSSHLDDVFEIDHLIDYIIDYSKQNRLPPQKSTYLCFKLANNLLEYVENECELDHLMGDRYEVYEQLNAQNSLDEISHWLRSLVIKIKNHIEDHKVSYNEKLILDMKNYLNTNYRETVVLEDLGKFFYKNPAYLCSLFSKSVGKTIFEYITLTRMNNAKKLLRTSTCKVADVAAQVGYENQKYFYQVFKKNVGITPSQYRSKHLVK</sequence>
<keyword evidence="3 8" id="KW-0597">Phosphoprotein</keyword>
<dbReference type="Gene3D" id="1.10.10.60">
    <property type="entry name" value="Homeodomain-like"/>
    <property type="match status" value="2"/>
</dbReference>
<dbReference type="InterPro" id="IPR051552">
    <property type="entry name" value="HptR"/>
</dbReference>
<dbReference type="PROSITE" id="PS50110">
    <property type="entry name" value="RESPONSE_REGULATORY"/>
    <property type="match status" value="1"/>
</dbReference>
<dbReference type="InterPro" id="IPR018062">
    <property type="entry name" value="HTH_AraC-typ_CS"/>
</dbReference>
<feature type="modified residue" description="4-aspartylphosphate" evidence="8">
    <location>
        <position position="55"/>
    </location>
</feature>
<dbReference type="InterPro" id="IPR018060">
    <property type="entry name" value="HTH_AraC"/>
</dbReference>
<dbReference type="PROSITE" id="PS01124">
    <property type="entry name" value="HTH_ARAC_FAMILY_2"/>
    <property type="match status" value="1"/>
</dbReference>
<keyword evidence="2" id="KW-0963">Cytoplasm</keyword>
<dbReference type="InterPro" id="IPR020449">
    <property type="entry name" value="Tscrpt_reg_AraC-type_HTH"/>
</dbReference>
<dbReference type="Gene3D" id="3.40.50.2300">
    <property type="match status" value="1"/>
</dbReference>
<keyword evidence="5" id="KW-0805">Transcription regulation</keyword>
<dbReference type="Proteomes" id="UP000310334">
    <property type="component" value="Unassembled WGS sequence"/>
</dbReference>
<dbReference type="Pfam" id="PF12833">
    <property type="entry name" value="HTH_18"/>
    <property type="match status" value="1"/>
</dbReference>
<accession>A0A4S4C539</accession>
<dbReference type="InterPro" id="IPR011006">
    <property type="entry name" value="CheY-like_superfamily"/>
</dbReference>
<dbReference type="SUPFAM" id="SSF52172">
    <property type="entry name" value="CheY-like"/>
    <property type="match status" value="1"/>
</dbReference>
<dbReference type="GO" id="GO:0000160">
    <property type="term" value="P:phosphorelay signal transduction system"/>
    <property type="evidence" value="ECO:0007669"/>
    <property type="project" value="UniProtKB-KW"/>
</dbReference>
<comment type="caution">
    <text evidence="9">The sequence shown here is derived from an EMBL/GenBank/DDBJ whole genome shotgun (WGS) entry which is preliminary data.</text>
</comment>
<evidence type="ECO:0000256" key="8">
    <source>
        <dbReference type="PROSITE-ProRule" id="PRU00169"/>
    </source>
</evidence>
<evidence type="ECO:0000256" key="7">
    <source>
        <dbReference type="ARBA" id="ARBA00023163"/>
    </source>
</evidence>
<reference evidence="9 10" key="1">
    <citation type="submission" date="2019-04" db="EMBL/GenBank/DDBJ databases">
        <title>Bacillus sediminilitoris sp. nov., isolated from a tidal flat sediment on the East China Sea.</title>
        <authorList>
            <person name="Wei Y."/>
            <person name="Mao H."/>
            <person name="Fang J."/>
        </authorList>
    </citation>
    <scope>NUCLEOTIDE SEQUENCE [LARGE SCALE GENOMIC DNA]</scope>
    <source>
        <strain evidence="9 10">DSL-17</strain>
    </source>
</reference>
<evidence type="ECO:0000313" key="10">
    <source>
        <dbReference type="Proteomes" id="UP000310334"/>
    </source>
</evidence>